<dbReference type="PROSITE" id="PS51000">
    <property type="entry name" value="HTH_DEOR_2"/>
    <property type="match status" value="1"/>
</dbReference>
<protein>
    <submittedName>
        <fullName evidence="5">DeoR family transcriptional regulator</fullName>
    </submittedName>
</protein>
<evidence type="ECO:0000259" key="4">
    <source>
        <dbReference type="PROSITE" id="PS51000"/>
    </source>
</evidence>
<dbReference type="SUPFAM" id="SSF100950">
    <property type="entry name" value="NagB/RpiA/CoA transferase-like"/>
    <property type="match status" value="1"/>
</dbReference>
<dbReference type="InterPro" id="IPR036388">
    <property type="entry name" value="WH-like_DNA-bd_sf"/>
</dbReference>
<dbReference type="PANTHER" id="PTHR30363:SF56">
    <property type="entry name" value="TRANSCRIPTIONAL REGULATOR, DEOR FAMILY"/>
    <property type="match status" value="1"/>
</dbReference>
<dbReference type="AlphaFoldDB" id="A0A2S7N3Q9"/>
<dbReference type="GO" id="GO:0003700">
    <property type="term" value="F:DNA-binding transcription factor activity"/>
    <property type="evidence" value="ECO:0007669"/>
    <property type="project" value="InterPro"/>
</dbReference>
<dbReference type="GO" id="GO:0003677">
    <property type="term" value="F:DNA binding"/>
    <property type="evidence" value="ECO:0007669"/>
    <property type="project" value="UniProtKB-KW"/>
</dbReference>
<sequence>MLTPERHQYIIDKIKQEGFVKIQKLIKELNASESTIRRDLSQLEEMQLLKRVHGGAESVKKRGQEATITEKSTRHLQEKKAIAKYAAGLIEEGDCIYLDAGTTTLEMIPYIKDKAITVVTNGIQQAAALKDCDIITYLIGGRIKKSTNALIGSQAIQNLTYYRFDKCFLGMNGIHPEWGYSTPDPEEAVLKKSAIDLGKESYVLADYSKLGETSFSKVAELSQASIITSGIDSDKEAKYRMNTIIKVVKP</sequence>
<dbReference type="InterPro" id="IPR001034">
    <property type="entry name" value="DeoR_HTH"/>
</dbReference>
<dbReference type="SMART" id="SM01134">
    <property type="entry name" value="DeoRC"/>
    <property type="match status" value="1"/>
</dbReference>
<dbReference type="PRINTS" id="PR00037">
    <property type="entry name" value="HTHLACR"/>
</dbReference>
<keyword evidence="2" id="KW-0238">DNA-binding</keyword>
<name>A0A2S7N3Q9_9BACI</name>
<feature type="domain" description="HTH deoR-type" evidence="4">
    <location>
        <begin position="3"/>
        <end position="58"/>
    </location>
</feature>
<evidence type="ECO:0000256" key="2">
    <source>
        <dbReference type="ARBA" id="ARBA00023125"/>
    </source>
</evidence>
<dbReference type="InterPro" id="IPR036390">
    <property type="entry name" value="WH_DNA-bd_sf"/>
</dbReference>
<proteinExistence type="predicted"/>
<keyword evidence="6" id="KW-1185">Reference proteome</keyword>
<dbReference type="RefSeq" id="WP_104847730.1">
    <property type="nucleotide sequence ID" value="NZ_PKOZ01000001.1"/>
</dbReference>
<dbReference type="EMBL" id="PKOZ01000001">
    <property type="protein sequence ID" value="PQD96633.1"/>
    <property type="molecule type" value="Genomic_DNA"/>
</dbReference>
<evidence type="ECO:0000313" key="6">
    <source>
        <dbReference type="Proteomes" id="UP000239663"/>
    </source>
</evidence>
<dbReference type="SMART" id="SM00420">
    <property type="entry name" value="HTH_DEOR"/>
    <property type="match status" value="1"/>
</dbReference>
<dbReference type="Gene3D" id="3.40.50.1360">
    <property type="match status" value="1"/>
</dbReference>
<gene>
    <name evidence="5" type="ORF">CYL18_01690</name>
</gene>
<keyword evidence="1" id="KW-0805">Transcription regulation</keyword>
<dbReference type="InterPro" id="IPR037171">
    <property type="entry name" value="NagB/RpiA_transferase-like"/>
</dbReference>
<dbReference type="Proteomes" id="UP000239663">
    <property type="component" value="Unassembled WGS sequence"/>
</dbReference>
<reference evidence="5 6" key="1">
    <citation type="submission" date="2017-12" db="EMBL/GenBank/DDBJ databases">
        <title>Taxonomic description and draft genome of Pradoshia cofamensis Gen. nov., sp. nov., a thermotolerant bacillale isolated from anterior gut of earthworm Eisenia fetida.</title>
        <authorList>
            <person name="Saha T."/>
            <person name="Chakraborty R."/>
        </authorList>
    </citation>
    <scope>NUCLEOTIDE SEQUENCE [LARGE SCALE GENOMIC DNA]</scope>
    <source>
        <strain evidence="5 6">EAG3</strain>
    </source>
</reference>
<dbReference type="InterPro" id="IPR014036">
    <property type="entry name" value="DeoR-like_C"/>
</dbReference>
<dbReference type="PROSITE" id="PS00894">
    <property type="entry name" value="HTH_DEOR_1"/>
    <property type="match status" value="1"/>
</dbReference>
<dbReference type="PANTHER" id="PTHR30363">
    <property type="entry name" value="HTH-TYPE TRANSCRIPTIONAL REGULATOR SRLR-RELATED"/>
    <property type="match status" value="1"/>
</dbReference>
<evidence type="ECO:0000256" key="1">
    <source>
        <dbReference type="ARBA" id="ARBA00023015"/>
    </source>
</evidence>
<accession>A0A2S7N3Q9</accession>
<dbReference type="Pfam" id="PF00455">
    <property type="entry name" value="DeoRC"/>
    <property type="match status" value="1"/>
</dbReference>
<dbReference type="OrthoDB" id="9797223at2"/>
<dbReference type="InterPro" id="IPR018356">
    <property type="entry name" value="Tscrpt_reg_HTH_DeoR_CS"/>
</dbReference>
<dbReference type="SUPFAM" id="SSF46785">
    <property type="entry name" value="Winged helix' DNA-binding domain"/>
    <property type="match status" value="1"/>
</dbReference>
<organism evidence="5 6">
    <name type="scientific">Pradoshia eiseniae</name>
    <dbReference type="NCBI Taxonomy" id="2064768"/>
    <lineage>
        <taxon>Bacteria</taxon>
        <taxon>Bacillati</taxon>
        <taxon>Bacillota</taxon>
        <taxon>Bacilli</taxon>
        <taxon>Bacillales</taxon>
        <taxon>Bacillaceae</taxon>
        <taxon>Pradoshia</taxon>
    </lineage>
</organism>
<keyword evidence="3" id="KW-0804">Transcription</keyword>
<dbReference type="Gene3D" id="1.10.10.10">
    <property type="entry name" value="Winged helix-like DNA-binding domain superfamily/Winged helix DNA-binding domain"/>
    <property type="match status" value="1"/>
</dbReference>
<evidence type="ECO:0000256" key="3">
    <source>
        <dbReference type="ARBA" id="ARBA00023163"/>
    </source>
</evidence>
<comment type="caution">
    <text evidence="5">The sequence shown here is derived from an EMBL/GenBank/DDBJ whole genome shotgun (WGS) entry which is preliminary data.</text>
</comment>
<evidence type="ECO:0000313" key="5">
    <source>
        <dbReference type="EMBL" id="PQD96633.1"/>
    </source>
</evidence>
<dbReference type="Pfam" id="PF08220">
    <property type="entry name" value="HTH_DeoR"/>
    <property type="match status" value="1"/>
</dbReference>
<dbReference type="InterPro" id="IPR050313">
    <property type="entry name" value="Carb_Metab_HTH_regulators"/>
</dbReference>